<comment type="caution">
    <text evidence="1">The sequence shown here is derived from an EMBL/GenBank/DDBJ whole genome shotgun (WGS) entry which is preliminary data.</text>
</comment>
<dbReference type="AlphaFoldDB" id="A0A1F5YDY7"/>
<protein>
    <submittedName>
        <fullName evidence="1">Uncharacterized protein</fullName>
    </submittedName>
</protein>
<proteinExistence type="predicted"/>
<organism evidence="1 2">
    <name type="scientific">Candidatus Glassbacteria bacterium GWA2_58_10</name>
    <dbReference type="NCBI Taxonomy" id="1817865"/>
    <lineage>
        <taxon>Bacteria</taxon>
        <taxon>Candidatus Glassiibacteriota</taxon>
    </lineage>
</organism>
<evidence type="ECO:0000313" key="2">
    <source>
        <dbReference type="Proteomes" id="UP000176992"/>
    </source>
</evidence>
<accession>A0A1F5YDY7</accession>
<gene>
    <name evidence="1" type="ORF">A2Z86_06035</name>
</gene>
<reference evidence="1 2" key="1">
    <citation type="journal article" date="2016" name="Nat. Commun.">
        <title>Thousands of microbial genomes shed light on interconnected biogeochemical processes in an aquifer system.</title>
        <authorList>
            <person name="Anantharaman K."/>
            <person name="Brown C.T."/>
            <person name="Hug L.A."/>
            <person name="Sharon I."/>
            <person name="Castelle C.J."/>
            <person name="Probst A.J."/>
            <person name="Thomas B.C."/>
            <person name="Singh A."/>
            <person name="Wilkins M.J."/>
            <person name="Karaoz U."/>
            <person name="Brodie E.L."/>
            <person name="Williams K.H."/>
            <person name="Hubbard S.S."/>
            <person name="Banfield J.F."/>
        </authorList>
    </citation>
    <scope>NUCLEOTIDE SEQUENCE [LARGE SCALE GENOMIC DNA]</scope>
</reference>
<dbReference type="EMBL" id="MFIV01000176">
    <property type="protein sequence ID" value="OGF98061.1"/>
    <property type="molecule type" value="Genomic_DNA"/>
</dbReference>
<sequence>MTMEKLFLNVGGKFRLIFKRSNWMKLLLCRIIFMGCYLYMNIVGATHASPLRLGYPDLKKNL</sequence>
<dbReference type="Proteomes" id="UP000176992">
    <property type="component" value="Unassembled WGS sequence"/>
</dbReference>
<evidence type="ECO:0000313" key="1">
    <source>
        <dbReference type="EMBL" id="OGF98061.1"/>
    </source>
</evidence>
<name>A0A1F5YDY7_9BACT</name>